<dbReference type="InterPro" id="IPR037066">
    <property type="entry name" value="Plug_dom_sf"/>
</dbReference>
<evidence type="ECO:0000256" key="2">
    <source>
        <dbReference type="ARBA" id="ARBA00022448"/>
    </source>
</evidence>
<proteinExistence type="inferred from homology"/>
<comment type="similarity">
    <text evidence="7">Belongs to the TonB-dependent receptor family.</text>
</comment>
<dbReference type="SUPFAM" id="SSF49452">
    <property type="entry name" value="Starch-binding domain-like"/>
    <property type="match status" value="1"/>
</dbReference>
<evidence type="ECO:0000256" key="7">
    <source>
        <dbReference type="PROSITE-ProRule" id="PRU01360"/>
    </source>
</evidence>
<comment type="caution">
    <text evidence="10">The sequence shown here is derived from an EMBL/GenBank/DDBJ whole genome shotgun (WGS) entry which is preliminary data.</text>
</comment>
<feature type="domain" description="TonB-dependent receptor plug" evidence="8">
    <location>
        <begin position="111"/>
        <end position="205"/>
    </location>
</feature>
<dbReference type="Gene3D" id="2.40.170.20">
    <property type="entry name" value="TonB-dependent receptor, beta-barrel domain"/>
    <property type="match status" value="1"/>
</dbReference>
<evidence type="ECO:0000259" key="8">
    <source>
        <dbReference type="Pfam" id="PF07715"/>
    </source>
</evidence>
<dbReference type="PANTHER" id="PTHR30069:SF46">
    <property type="entry name" value="OAR PROTEIN"/>
    <property type="match status" value="1"/>
</dbReference>
<keyword evidence="2 7" id="KW-0813">Transport</keyword>
<dbReference type="InterPro" id="IPR039426">
    <property type="entry name" value="TonB-dep_rcpt-like"/>
</dbReference>
<evidence type="ECO:0000256" key="5">
    <source>
        <dbReference type="ARBA" id="ARBA00023136"/>
    </source>
</evidence>
<keyword evidence="6 7" id="KW-0998">Cell outer membrane</keyword>
<dbReference type="InterPro" id="IPR012910">
    <property type="entry name" value="Plug_dom"/>
</dbReference>
<dbReference type="EMBL" id="JBHSGA010000001">
    <property type="protein sequence ID" value="MFC4525015.1"/>
    <property type="molecule type" value="Genomic_DNA"/>
</dbReference>
<dbReference type="PROSITE" id="PS52016">
    <property type="entry name" value="TONB_DEPENDENT_REC_3"/>
    <property type="match status" value="1"/>
</dbReference>
<evidence type="ECO:0000256" key="3">
    <source>
        <dbReference type="ARBA" id="ARBA00022452"/>
    </source>
</evidence>
<dbReference type="Pfam" id="PF25183">
    <property type="entry name" value="OMP_b-brl_4"/>
    <property type="match status" value="1"/>
</dbReference>
<evidence type="ECO:0000256" key="4">
    <source>
        <dbReference type="ARBA" id="ARBA00022692"/>
    </source>
</evidence>
<dbReference type="InterPro" id="IPR013784">
    <property type="entry name" value="Carb-bd-like_fold"/>
</dbReference>
<name>A0ABV9BX10_9GAMM</name>
<gene>
    <name evidence="10" type="ORF">ACFO5W_00035</name>
</gene>
<dbReference type="Gene3D" id="2.170.130.10">
    <property type="entry name" value="TonB-dependent receptor, plug domain"/>
    <property type="match status" value="1"/>
</dbReference>
<dbReference type="SUPFAM" id="SSF56935">
    <property type="entry name" value="Porins"/>
    <property type="match status" value="1"/>
</dbReference>
<keyword evidence="5 7" id="KW-0472">Membrane</keyword>
<reference evidence="11" key="1">
    <citation type="journal article" date="2019" name="Int. J. Syst. Evol. Microbiol.">
        <title>The Global Catalogue of Microorganisms (GCM) 10K type strain sequencing project: providing services to taxonomists for standard genome sequencing and annotation.</title>
        <authorList>
            <consortium name="The Broad Institute Genomics Platform"/>
            <consortium name="The Broad Institute Genome Sequencing Center for Infectious Disease"/>
            <person name="Wu L."/>
            <person name="Ma J."/>
        </authorList>
    </citation>
    <scope>NUCLEOTIDE SEQUENCE [LARGE SCALE GENOMIC DNA]</scope>
    <source>
        <strain evidence="11">CCM 4481</strain>
    </source>
</reference>
<protein>
    <submittedName>
        <fullName evidence="10">TonB-dependent receptor domain-containing protein</fullName>
    </submittedName>
</protein>
<dbReference type="RefSeq" id="WP_266152403.1">
    <property type="nucleotide sequence ID" value="NZ_CP064028.1"/>
</dbReference>
<feature type="domain" description="TonB-dependent transporter Oar-like beta-barrel" evidence="9">
    <location>
        <begin position="312"/>
        <end position="574"/>
    </location>
</feature>
<dbReference type="Pfam" id="PF07715">
    <property type="entry name" value="Plug"/>
    <property type="match status" value="1"/>
</dbReference>
<keyword evidence="11" id="KW-1185">Reference proteome</keyword>
<dbReference type="InterPro" id="IPR036942">
    <property type="entry name" value="Beta-barrel_TonB_sf"/>
</dbReference>
<dbReference type="InterPro" id="IPR057601">
    <property type="entry name" value="Oar-like_b-barrel"/>
</dbReference>
<dbReference type="Proteomes" id="UP001595961">
    <property type="component" value="Unassembled WGS sequence"/>
</dbReference>
<evidence type="ECO:0000256" key="6">
    <source>
        <dbReference type="ARBA" id="ARBA00023237"/>
    </source>
</evidence>
<evidence type="ECO:0000313" key="10">
    <source>
        <dbReference type="EMBL" id="MFC4525015.1"/>
    </source>
</evidence>
<comment type="subcellular location">
    <subcellularLocation>
        <location evidence="1 7">Cell outer membrane</location>
        <topology evidence="1 7">Multi-pass membrane protein</topology>
    </subcellularLocation>
</comment>
<keyword evidence="3 7" id="KW-1134">Transmembrane beta strand</keyword>
<accession>A0ABV9BX10</accession>
<organism evidence="10 11">
    <name type="scientific">Dyella halodurans</name>
    <dbReference type="NCBI Taxonomy" id="1920171"/>
    <lineage>
        <taxon>Bacteria</taxon>
        <taxon>Pseudomonadati</taxon>
        <taxon>Pseudomonadota</taxon>
        <taxon>Gammaproteobacteria</taxon>
        <taxon>Lysobacterales</taxon>
        <taxon>Rhodanobacteraceae</taxon>
        <taxon>Dyella</taxon>
    </lineage>
</organism>
<sequence>MAAQSASGAIFGQVAAPKNSVILIQNLETGLSRQVTVDEAGRYRVVSLPTGKYRVSLQRDGAIVGERDDVVVTIAGGTEVSFAAPGGVKDLDSVTVSAASLPPIDVSSVDTRTVFNAEQLSKLPIARSVSAAALLAPGVVTNSAYNVASFGGSASSENAYYINGYAVTNPLTSIGFTTLPFDAIDEMQVLTGGYGAEFGRSTGGVINITTKRGTNQWKGGVAAYWSPEIGRATPRNNFYPNTGFYPKTDGTLLAYRNKNQYWETSYGAYLGGPLIKDKLFLYLSGEVVKREGASVASSSANPQAANGYNRYQYEIPRWVAKVDWNITDDHIVELTGVSDREQYDSALYPFSYSDYSHGNKQTGGKTTKEGGELYIGKYTGYLTDRLTVSALYGQQKLEHKDVPWQYDASCPRLSGNTTAVNQMPGITYNPTCQFATEVKAPGARDKTQSWRLNLEYRLGDHNLRIGADTQEARSITGTEYAGGYVWVFQQTANKNAAINSGLGVGAPAAAGGSGLGVPGSNKGYFVRRQYYTQSADVKVEQSSQYLEDLWQVSPNVLLSLGLRNEQFTNYNNDREPFASQRNQWAPRLGVSWDVHGDASLKVFANAGRYHLAPPNNVAVRGAAASLLTQEYFTYTGTDPRTGAPTGLKSIPVDASKGYTCPGGNAVSSNLECGTSPDPRTVGARNLKSHYQDEYIAGVQHQWNPAFNWGAKLTYRVLRSAIDDTCAPQLGGHCVLFNPGVANTFLMEQPDGSLKEVTYSNAELGFPPLKRKYYALDLYLEHPSRGGKWYGKVEYTFSRNYGNTEGQLASDLDTGLGGQTDVSRTQDWDLPQLMVGANGLLPNHRSHQLKAFGYYQLTQEWRFGATAVIASGRPASCTSFYPTADKGLYTGAYYHYCGLAGSGTKPGTPGYIPPSADYRFSPRGTSGSTPWTYTLNLNAAYTPNWASQKLTFRADIFNLLNRQIAQGYVQGYASDRVTPSQTYRRELNYTAPRQFRLSAQYDFTL</sequence>
<keyword evidence="4 7" id="KW-0812">Transmembrane</keyword>
<dbReference type="PANTHER" id="PTHR30069">
    <property type="entry name" value="TONB-DEPENDENT OUTER MEMBRANE RECEPTOR"/>
    <property type="match status" value="1"/>
</dbReference>
<evidence type="ECO:0000259" key="9">
    <source>
        <dbReference type="Pfam" id="PF25183"/>
    </source>
</evidence>
<evidence type="ECO:0000313" key="11">
    <source>
        <dbReference type="Proteomes" id="UP001595961"/>
    </source>
</evidence>
<evidence type="ECO:0000256" key="1">
    <source>
        <dbReference type="ARBA" id="ARBA00004571"/>
    </source>
</evidence>
<keyword evidence="10" id="KW-0675">Receptor</keyword>